<evidence type="ECO:0000313" key="3">
    <source>
        <dbReference type="EMBL" id="CAE0824200.1"/>
    </source>
</evidence>
<dbReference type="EMBL" id="HBJA01102790">
    <property type="protein sequence ID" value="CAE0824199.1"/>
    <property type="molecule type" value="Transcribed_RNA"/>
</dbReference>
<feature type="compositionally biased region" description="Polar residues" evidence="1">
    <location>
        <begin position="88"/>
        <end position="100"/>
    </location>
</feature>
<reference evidence="3" key="1">
    <citation type="submission" date="2021-01" db="EMBL/GenBank/DDBJ databases">
        <authorList>
            <person name="Corre E."/>
            <person name="Pelletier E."/>
            <person name="Niang G."/>
            <person name="Scheremetjew M."/>
            <person name="Finn R."/>
            <person name="Kale V."/>
            <person name="Holt S."/>
            <person name="Cochrane G."/>
            <person name="Meng A."/>
            <person name="Brown T."/>
            <person name="Cohen L."/>
        </authorList>
    </citation>
    <scope>NUCLEOTIDE SEQUENCE</scope>
    <source>
        <strain evidence="3">CCMP1594</strain>
    </source>
</reference>
<dbReference type="AlphaFoldDB" id="A0A6T2DQY2"/>
<feature type="region of interest" description="Disordered" evidence="1">
    <location>
        <begin position="71"/>
        <end position="125"/>
    </location>
</feature>
<protein>
    <submittedName>
        <fullName evidence="3">Uncharacterized protein</fullName>
    </submittedName>
</protein>
<evidence type="ECO:0000256" key="1">
    <source>
        <dbReference type="SAM" id="MobiDB-lite"/>
    </source>
</evidence>
<evidence type="ECO:0000313" key="2">
    <source>
        <dbReference type="EMBL" id="CAE0824199.1"/>
    </source>
</evidence>
<organism evidence="3">
    <name type="scientific">Eutreptiella gymnastica</name>
    <dbReference type="NCBI Taxonomy" id="73025"/>
    <lineage>
        <taxon>Eukaryota</taxon>
        <taxon>Discoba</taxon>
        <taxon>Euglenozoa</taxon>
        <taxon>Euglenida</taxon>
        <taxon>Spirocuta</taxon>
        <taxon>Euglenophyceae</taxon>
        <taxon>Eutreptiales</taxon>
        <taxon>Eutreptiaceae</taxon>
        <taxon>Eutreptiella</taxon>
    </lineage>
</organism>
<feature type="compositionally biased region" description="Low complexity" evidence="1">
    <location>
        <begin position="25"/>
        <end position="34"/>
    </location>
</feature>
<gene>
    <name evidence="2" type="ORF">EGYM00163_LOCUS35406</name>
    <name evidence="3" type="ORF">EGYM00163_LOCUS35407</name>
</gene>
<feature type="region of interest" description="Disordered" evidence="1">
    <location>
        <begin position="1"/>
        <end position="59"/>
    </location>
</feature>
<dbReference type="EMBL" id="HBJA01102791">
    <property type="protein sequence ID" value="CAE0824200.1"/>
    <property type="molecule type" value="Transcribed_RNA"/>
</dbReference>
<accession>A0A6T2DQY2</accession>
<feature type="compositionally biased region" description="Basic residues" evidence="1">
    <location>
        <begin position="9"/>
        <end position="24"/>
    </location>
</feature>
<name>A0A6T2DQY2_9EUGL</name>
<proteinExistence type="predicted"/>
<sequence>MGASFAGVHMHKRTRTRTHTHTHTNVRTGTPTHTSRSTQSRPGLNADDPTTGPGAGGIFCHKCGPPGPVSLQPTPAVDAGASAKPCTTEAQETVKPQNTKGVLRRGHGHGAFHEKKIGTQDPPPP</sequence>